<dbReference type="GO" id="GO:0005524">
    <property type="term" value="F:ATP binding"/>
    <property type="evidence" value="ECO:0007669"/>
    <property type="project" value="UniProtKB-KW"/>
</dbReference>
<evidence type="ECO:0000256" key="8">
    <source>
        <dbReference type="HAMAP-Rule" id="MF_00347"/>
    </source>
</evidence>
<dbReference type="NCBIfam" id="NF003921">
    <property type="entry name" value="PRK05443.2-2"/>
    <property type="match status" value="1"/>
</dbReference>
<dbReference type="EC" id="2.7.4.1" evidence="8 9"/>
<feature type="binding site" evidence="8">
    <location>
        <position position="598"/>
    </location>
    <ligand>
        <name>ATP</name>
        <dbReference type="ChEBI" id="CHEBI:30616"/>
    </ligand>
</feature>
<evidence type="ECO:0000256" key="6">
    <source>
        <dbReference type="ARBA" id="ARBA00022840"/>
    </source>
</evidence>
<evidence type="ECO:0000256" key="4">
    <source>
        <dbReference type="ARBA" id="ARBA00022741"/>
    </source>
</evidence>
<comment type="catalytic activity">
    <reaction evidence="8 9">
        <text>[phosphate](n) + ATP = [phosphate](n+1) + ADP</text>
        <dbReference type="Rhea" id="RHEA:19573"/>
        <dbReference type="Rhea" id="RHEA-COMP:9859"/>
        <dbReference type="Rhea" id="RHEA-COMP:14280"/>
        <dbReference type="ChEBI" id="CHEBI:16838"/>
        <dbReference type="ChEBI" id="CHEBI:30616"/>
        <dbReference type="ChEBI" id="CHEBI:456216"/>
        <dbReference type="EC" id="2.7.4.1"/>
    </reaction>
</comment>
<gene>
    <name evidence="8" type="primary">ppk</name>
    <name evidence="11" type="synonym">ppk2</name>
    <name evidence="11" type="ordered locus">cce_5174</name>
</gene>
<keyword evidence="1 8" id="KW-0597">Phosphoprotein</keyword>
<dbReference type="GO" id="GO:0046872">
    <property type="term" value="F:metal ion binding"/>
    <property type="evidence" value="ECO:0007669"/>
    <property type="project" value="UniProtKB-KW"/>
</dbReference>
<dbReference type="Pfam" id="PF13089">
    <property type="entry name" value="PP_kinase_N"/>
    <property type="match status" value="1"/>
</dbReference>
<name>B1X309_CROS5</name>
<dbReference type="CDD" id="cd09165">
    <property type="entry name" value="PLDc_PaPPK1_C1_like"/>
    <property type="match status" value="1"/>
</dbReference>
<comment type="PTM">
    <text evidence="8 9">An intermediate of this reaction is the autophosphorylated ppk in which a phosphate is covalently linked to a histidine residue through a N-P bond.</text>
</comment>
<keyword evidence="12" id="KW-1185">Reference proteome</keyword>
<evidence type="ECO:0000313" key="11">
    <source>
        <dbReference type="EMBL" id="ACB54520.1"/>
    </source>
</evidence>
<dbReference type="CDD" id="cd09168">
    <property type="entry name" value="PLDc_PaPPK1_C2_like"/>
    <property type="match status" value="1"/>
</dbReference>
<keyword evidence="5 8" id="KW-0418">Kinase</keyword>
<accession>B1X309</accession>
<keyword evidence="3 8" id="KW-0479">Metal-binding</keyword>
<evidence type="ECO:0000256" key="1">
    <source>
        <dbReference type="ARBA" id="ARBA00022553"/>
    </source>
</evidence>
<feature type="binding site" evidence="8">
    <location>
        <position position="409"/>
    </location>
    <ligand>
        <name>Mg(2+)</name>
        <dbReference type="ChEBI" id="CHEBI:18420"/>
    </ligand>
</feature>
<keyword evidence="4 8" id="KW-0547">Nucleotide-binding</keyword>
<dbReference type="SUPFAM" id="SSF56024">
    <property type="entry name" value="Phospholipase D/nuclease"/>
    <property type="match status" value="2"/>
</dbReference>
<dbReference type="SUPFAM" id="SSF143724">
    <property type="entry name" value="PHP14-like"/>
    <property type="match status" value="1"/>
</dbReference>
<dbReference type="InterPro" id="IPR003414">
    <property type="entry name" value="PP_kinase"/>
</dbReference>
<dbReference type="Pfam" id="PF13090">
    <property type="entry name" value="PP_kinase_C"/>
    <property type="match status" value="1"/>
</dbReference>
<evidence type="ECO:0000259" key="10">
    <source>
        <dbReference type="PROSITE" id="PS50035"/>
    </source>
</evidence>
<dbReference type="NCBIfam" id="NF003918">
    <property type="entry name" value="PRK05443.1-2"/>
    <property type="match status" value="1"/>
</dbReference>
<dbReference type="InterPro" id="IPR041108">
    <property type="entry name" value="PP_kinase_C_1"/>
</dbReference>
<evidence type="ECO:0000256" key="2">
    <source>
        <dbReference type="ARBA" id="ARBA00022679"/>
    </source>
</evidence>
<dbReference type="HOGENOM" id="CLU_009678_5_0_3"/>
<organism evidence="11 12">
    <name type="scientific">Crocosphaera subtropica (strain ATCC 51142 / BH68)</name>
    <name type="common">Cyanothece sp. (strain ATCC 51142)</name>
    <dbReference type="NCBI Taxonomy" id="43989"/>
    <lineage>
        <taxon>Bacteria</taxon>
        <taxon>Bacillati</taxon>
        <taxon>Cyanobacteriota</taxon>
        <taxon>Cyanophyceae</taxon>
        <taxon>Oscillatoriophycideae</taxon>
        <taxon>Chroococcales</taxon>
        <taxon>Aphanothecaceae</taxon>
        <taxon>Crocosphaera</taxon>
        <taxon>Crocosphaera subtropica</taxon>
    </lineage>
</organism>
<dbReference type="EMBL" id="CP000807">
    <property type="protein sequence ID" value="ACB54520.1"/>
    <property type="molecule type" value="Genomic_DNA"/>
</dbReference>
<dbReference type="GO" id="GO:0008976">
    <property type="term" value="F:polyphosphate kinase activity"/>
    <property type="evidence" value="ECO:0007669"/>
    <property type="project" value="UniProtKB-UniRule"/>
</dbReference>
<dbReference type="KEGG" id="cyt:cce_5174"/>
<evidence type="ECO:0000256" key="3">
    <source>
        <dbReference type="ARBA" id="ARBA00022723"/>
    </source>
</evidence>
<dbReference type="GO" id="GO:0006799">
    <property type="term" value="P:polyphosphate biosynthetic process"/>
    <property type="evidence" value="ECO:0007669"/>
    <property type="project" value="UniProtKB-UniRule"/>
</dbReference>
<dbReference type="InterPro" id="IPR024953">
    <property type="entry name" value="PP_kinase_middle"/>
</dbReference>
<dbReference type="RefSeq" id="WP_009547547.1">
    <property type="nucleotide sequence ID" value="NC_010547.1"/>
</dbReference>
<dbReference type="AlphaFoldDB" id="B1X309"/>
<dbReference type="InterPro" id="IPR036832">
    <property type="entry name" value="PPK_N_dom_sf"/>
</dbReference>
<evidence type="ECO:0000256" key="9">
    <source>
        <dbReference type="RuleBase" id="RU003800"/>
    </source>
</evidence>
<dbReference type="PROSITE" id="PS50035">
    <property type="entry name" value="PLD"/>
    <property type="match status" value="1"/>
</dbReference>
<dbReference type="PANTHER" id="PTHR30218:SF0">
    <property type="entry name" value="POLYPHOSPHATE KINASE"/>
    <property type="match status" value="1"/>
</dbReference>
<reference evidence="11 12" key="1">
    <citation type="journal article" date="2008" name="Proc. Natl. Acad. Sci. U.S.A.">
        <title>The genome of Cyanothece 51142, a unicellular diazotrophic cyanobacterium important in the marine nitrogen cycle.</title>
        <authorList>
            <person name="Welsh E.A."/>
            <person name="Liberton M."/>
            <person name="Stoeckel J."/>
            <person name="Loh T."/>
            <person name="Elvitigala T."/>
            <person name="Wang C."/>
            <person name="Wollam A."/>
            <person name="Fulton R.S."/>
            <person name="Clifton S.W."/>
            <person name="Jacobs J.M."/>
            <person name="Aurora R."/>
            <person name="Ghosh B.K."/>
            <person name="Sherman L.A."/>
            <person name="Smith R.D."/>
            <person name="Wilson R.K."/>
            <person name="Pakrasi H.B."/>
        </authorList>
    </citation>
    <scope>NUCLEOTIDE SEQUENCE [LARGE SCALE GENOMIC DNA]</scope>
    <source>
        <strain evidence="12">ATCC 51142 / BH68</strain>
    </source>
</reference>
<feature type="active site" description="Phosphohistidine intermediate" evidence="8">
    <location>
        <position position="469"/>
    </location>
</feature>
<dbReference type="Gene3D" id="1.20.58.310">
    <property type="entry name" value="Polyphosphate kinase N-terminal domain"/>
    <property type="match status" value="1"/>
</dbReference>
<keyword evidence="6 8" id="KW-0067">ATP-binding</keyword>
<feature type="binding site" evidence="8">
    <location>
        <position position="57"/>
    </location>
    <ligand>
        <name>ATP</name>
        <dbReference type="ChEBI" id="CHEBI:30616"/>
    </ligand>
</feature>
<dbReference type="InterPro" id="IPR025198">
    <property type="entry name" value="PPK_N_dom"/>
</dbReference>
<dbReference type="InterPro" id="IPR025200">
    <property type="entry name" value="PPK_C_dom2"/>
</dbReference>
<dbReference type="Gene3D" id="3.30.870.10">
    <property type="entry name" value="Endonuclease Chain A"/>
    <property type="match status" value="2"/>
</dbReference>
<keyword evidence="7 8" id="KW-0460">Magnesium</keyword>
<dbReference type="NCBIfam" id="TIGR03705">
    <property type="entry name" value="poly_P_kin"/>
    <property type="match status" value="1"/>
</dbReference>
<comment type="cofactor">
    <cofactor evidence="8">
        <name>Mg(2+)</name>
        <dbReference type="ChEBI" id="CHEBI:18420"/>
    </cofactor>
</comment>
<dbReference type="PANTHER" id="PTHR30218">
    <property type="entry name" value="POLYPHOSPHATE KINASE"/>
    <property type="match status" value="1"/>
</dbReference>
<dbReference type="NCBIfam" id="NF003917">
    <property type="entry name" value="PRK05443.1-1"/>
    <property type="match status" value="1"/>
</dbReference>
<dbReference type="PIRSF" id="PIRSF015589">
    <property type="entry name" value="PP_kinase"/>
    <property type="match status" value="1"/>
</dbReference>
<dbReference type="Pfam" id="PF02503">
    <property type="entry name" value="PP_kinase"/>
    <property type="match status" value="1"/>
</dbReference>
<protein>
    <recommendedName>
        <fullName evidence="8 9">Polyphosphate kinase</fullName>
        <ecNumber evidence="8 9">2.7.4.1</ecNumber>
    </recommendedName>
    <alternativeName>
        <fullName evidence="8">ATP-polyphosphate phosphotransferase</fullName>
    </alternativeName>
    <alternativeName>
        <fullName evidence="8">Polyphosphoric acid kinase</fullName>
    </alternativeName>
</protein>
<dbReference type="eggNOG" id="COG0855">
    <property type="taxonomic scope" value="Bacteria"/>
</dbReference>
<comment type="similarity">
    <text evidence="8 9">Belongs to the polyphosphate kinase 1 (PPK1) family.</text>
</comment>
<evidence type="ECO:0000313" key="12">
    <source>
        <dbReference type="Proteomes" id="UP000001203"/>
    </source>
</evidence>
<comment type="function">
    <text evidence="8 9">Catalyzes the reversible transfer of the terminal phosphate of ATP to form a long-chain polyphosphate (polyP).</text>
</comment>
<dbReference type="Gene3D" id="3.30.1840.10">
    <property type="entry name" value="Polyphosphate kinase middle domain"/>
    <property type="match status" value="1"/>
</dbReference>
<dbReference type="Pfam" id="PF17941">
    <property type="entry name" value="PP_kinase_C_1"/>
    <property type="match status" value="1"/>
</dbReference>
<dbReference type="SUPFAM" id="SSF140356">
    <property type="entry name" value="PPK N-terminal domain-like"/>
    <property type="match status" value="1"/>
</dbReference>
<evidence type="ECO:0000256" key="5">
    <source>
        <dbReference type="ARBA" id="ARBA00022777"/>
    </source>
</evidence>
<feature type="binding site" evidence="8">
    <location>
        <position position="626"/>
    </location>
    <ligand>
        <name>ATP</name>
        <dbReference type="ChEBI" id="CHEBI:30616"/>
    </ligand>
</feature>
<dbReference type="Proteomes" id="UP000001203">
    <property type="component" value="Chromosome linear"/>
</dbReference>
<keyword evidence="2 8" id="KW-0808">Transferase</keyword>
<dbReference type="GO" id="GO:0009358">
    <property type="term" value="C:polyphosphate kinase complex"/>
    <property type="evidence" value="ECO:0007669"/>
    <property type="project" value="InterPro"/>
</dbReference>
<feature type="binding site" evidence="8">
    <location>
        <position position="502"/>
    </location>
    <ligand>
        <name>ATP</name>
        <dbReference type="ChEBI" id="CHEBI:30616"/>
    </ligand>
</feature>
<dbReference type="InterPro" id="IPR001736">
    <property type="entry name" value="PLipase_D/transphosphatidylase"/>
</dbReference>
<dbReference type="FunFam" id="3.30.870.10:FF:000001">
    <property type="entry name" value="Polyphosphate kinase"/>
    <property type="match status" value="1"/>
</dbReference>
<dbReference type="STRING" id="43989.cce_5174"/>
<sequence length="733" mass="84122">MSKTEKEFGEMNLKEAQYYLNRELSWLEFNKRVLYESEDPRTPLLERLKFSGIFSSNLDEFFMVRVSTLKEQVEAKVSQLTPDGRTPQGQLEEIEKTLRPLITKQHEDFEQELRPQLNQVGIHLLSYTDLKEQQIEYLGNYFKQQIFPVLTPLAVDPGHPFPKMANLSLNLAVAVVNPHNGQENFARVKVPTDLLPRFIPLPSHLWEQPQSEGVWVGVLLEEVIADNLSSLFAGMKIKEFCVFRLTRDADFPVQEDEADDLLIAIQQEISKRHFQGFTVRLEIQKSASSFIKEMLMRGLNIGRDDVYEIAGLLNLKDLMFFLSTPLPELKDPPWIPVLPPRLRQVHKYQTALENNGMELAQPEDVFAVIRQGDLLVHHPYESFRDSVELFITQAADDPQVLAIKMTLYRTSGDSPIIKALIRAAQNRKQVAVLVELKARFDEESNINWAKQLEEAGVHVVYGLVGLKTHTKTVLVVRKEEQEIRRYVHIGTGNYNSKTAKLYTDVGILSCCEELGEDLTDLFNYLTGFSQQQSYRKLLVAPVSLRPRLISLIERESELAQQGKSAQITAKMNSLVDPQLIQALYQASMAGVKIQLIVRGICCLRPGLEGVSENIEVISIIGRYLEHSRIFYFHNDRDSEIFIGSADWMPRNLDRRVEVVTPVEAPNLKQQLKEMLDIFWSDNRQAWELQSDGSYHQRHPQNEDPERNAQLIFMEKATQSIDFSRLTSNQKSEC</sequence>
<dbReference type="HAMAP" id="MF_00347">
    <property type="entry name" value="Polyphosphate_kinase"/>
    <property type="match status" value="1"/>
</dbReference>
<feature type="binding site" evidence="8">
    <location>
        <position position="439"/>
    </location>
    <ligand>
        <name>Mg(2+)</name>
        <dbReference type="ChEBI" id="CHEBI:18420"/>
    </ligand>
</feature>
<dbReference type="OrthoDB" id="9761456at2"/>
<dbReference type="InterPro" id="IPR036830">
    <property type="entry name" value="PP_kinase_middle_dom_sf"/>
</dbReference>
<proteinExistence type="inferred from homology"/>
<feature type="domain" description="PLD phosphodiesterase" evidence="10">
    <location>
        <begin position="621"/>
        <end position="651"/>
    </location>
</feature>
<evidence type="ECO:0000256" key="7">
    <source>
        <dbReference type="ARBA" id="ARBA00022842"/>
    </source>
</evidence>